<dbReference type="EC" id="6.3.3.3" evidence="2"/>
<keyword evidence="2" id="KW-0460">Magnesium</keyword>
<feature type="binding site" evidence="2">
    <location>
        <begin position="118"/>
        <end position="121"/>
    </location>
    <ligand>
        <name>ATP</name>
        <dbReference type="ChEBI" id="CHEBI:30616"/>
    </ligand>
</feature>
<feature type="binding site" evidence="2">
    <location>
        <begin position="13"/>
        <end position="18"/>
    </location>
    <ligand>
        <name>ATP</name>
        <dbReference type="ChEBI" id="CHEBI:30616"/>
    </ligand>
</feature>
<dbReference type="Proteomes" id="UP001595710">
    <property type="component" value="Unassembled WGS sequence"/>
</dbReference>
<dbReference type="PIRSF" id="PIRSF006755">
    <property type="entry name" value="DTB_synth"/>
    <property type="match status" value="1"/>
</dbReference>
<comment type="caution">
    <text evidence="2">Lacks conserved residue(s) required for the propagation of feature annotation.</text>
</comment>
<dbReference type="PANTHER" id="PTHR43210:SF5">
    <property type="entry name" value="DETHIOBIOTIN SYNTHETASE"/>
    <property type="match status" value="1"/>
</dbReference>
<feature type="binding site" evidence="2">
    <location>
        <begin position="207"/>
        <end position="209"/>
    </location>
    <ligand>
        <name>ATP</name>
        <dbReference type="ChEBI" id="CHEBI:30616"/>
    </ligand>
</feature>
<keyword evidence="2" id="KW-0067">ATP-binding</keyword>
<comment type="pathway">
    <text evidence="2">Cofactor biosynthesis; biotin biosynthesis; biotin from 7,8-diaminononanoate: step 1/2.</text>
</comment>
<dbReference type="Pfam" id="PF13500">
    <property type="entry name" value="AAA_26"/>
    <property type="match status" value="1"/>
</dbReference>
<evidence type="ECO:0000256" key="2">
    <source>
        <dbReference type="HAMAP-Rule" id="MF_00336"/>
    </source>
</evidence>
<feature type="binding site" evidence="2">
    <location>
        <position position="118"/>
    </location>
    <ligand>
        <name>Mg(2+)</name>
        <dbReference type="ChEBI" id="CHEBI:18420"/>
    </ligand>
</feature>
<dbReference type="GO" id="GO:0004141">
    <property type="term" value="F:dethiobiotin synthase activity"/>
    <property type="evidence" value="ECO:0007669"/>
    <property type="project" value="UniProtKB-EC"/>
</dbReference>
<dbReference type="Gene3D" id="3.40.50.300">
    <property type="entry name" value="P-loop containing nucleotide triphosphate hydrolases"/>
    <property type="match status" value="1"/>
</dbReference>
<dbReference type="HAMAP" id="MF_00336">
    <property type="entry name" value="BioD"/>
    <property type="match status" value="1"/>
</dbReference>
<comment type="similarity">
    <text evidence="2">Belongs to the dethiobiotin synthetase family.</text>
</comment>
<comment type="catalytic activity">
    <reaction evidence="2">
        <text>(7R,8S)-7,8-diammoniononanoate + CO2 + ATP = (4R,5S)-dethiobiotin + ADP + phosphate + 3 H(+)</text>
        <dbReference type="Rhea" id="RHEA:15805"/>
        <dbReference type="ChEBI" id="CHEBI:15378"/>
        <dbReference type="ChEBI" id="CHEBI:16526"/>
        <dbReference type="ChEBI" id="CHEBI:30616"/>
        <dbReference type="ChEBI" id="CHEBI:43474"/>
        <dbReference type="ChEBI" id="CHEBI:149469"/>
        <dbReference type="ChEBI" id="CHEBI:149473"/>
        <dbReference type="ChEBI" id="CHEBI:456216"/>
        <dbReference type="EC" id="6.3.3.3"/>
    </reaction>
</comment>
<feature type="binding site" evidence="2">
    <location>
        <position position="55"/>
    </location>
    <ligand>
        <name>ATP</name>
        <dbReference type="ChEBI" id="CHEBI:30616"/>
    </ligand>
</feature>
<sequence length="227" mass="24580">MKRKYFISGTDTDAGKTFVSVALLNAFAQQGHSTLGLKPLAAGSELLNGEEKNDDAVNLANASTVKLSYQQTNPVLLKAPMAPHIAAQRENKRLSSQQLVGFVRGTLMSANAALTLVEGAGGWRVPLNNRETLADVVKALNLDVILVVGMKLGCLNHAILTMEAIERDGLKVAGWIANCIDPEMDGLEENIQTLQQYLRAPLIGVMPFSEKLSDIPSDWLNPKFLDL</sequence>
<keyword evidence="2" id="KW-0479">Metal-binding</keyword>
<proteinExistence type="inferred from homology"/>
<dbReference type="PANTHER" id="PTHR43210">
    <property type="entry name" value="DETHIOBIOTIN SYNTHETASE"/>
    <property type="match status" value="1"/>
</dbReference>
<dbReference type="RefSeq" id="WP_290283058.1">
    <property type="nucleotide sequence ID" value="NZ_JAUFQI010000001.1"/>
</dbReference>
<dbReference type="EMBL" id="JBHRYN010000011">
    <property type="protein sequence ID" value="MFC3701952.1"/>
    <property type="molecule type" value="Genomic_DNA"/>
</dbReference>
<name>A0ABV7WRY2_9GAMM</name>
<feature type="binding site" evidence="2">
    <location>
        <position position="17"/>
    </location>
    <ligand>
        <name>Mg(2+)</name>
        <dbReference type="ChEBI" id="CHEBI:18420"/>
    </ligand>
</feature>
<evidence type="ECO:0000313" key="4">
    <source>
        <dbReference type="Proteomes" id="UP001595710"/>
    </source>
</evidence>
<dbReference type="SUPFAM" id="SSF52540">
    <property type="entry name" value="P-loop containing nucleoside triphosphate hydrolases"/>
    <property type="match status" value="1"/>
</dbReference>
<keyword evidence="2" id="KW-0547">Nucleotide-binding</keyword>
<accession>A0ABV7WRY2</accession>
<dbReference type="InterPro" id="IPR027417">
    <property type="entry name" value="P-loop_NTPase"/>
</dbReference>
<feature type="binding site" evidence="2">
    <location>
        <begin position="178"/>
        <end position="179"/>
    </location>
    <ligand>
        <name>ATP</name>
        <dbReference type="ChEBI" id="CHEBI:30616"/>
    </ligand>
</feature>
<comment type="function">
    <text evidence="2">Catalyzes a mechanistically unusual reaction, the ATP-dependent insertion of CO2 between the N7 and N8 nitrogen atoms of 7,8-diaminopelargonic acid (DAPA, also called 7,8-diammoniononanoate) to form a ureido ring.</text>
</comment>
<feature type="active site" evidence="2">
    <location>
        <position position="38"/>
    </location>
</feature>
<protein>
    <recommendedName>
        <fullName evidence="2">ATP-dependent dethiobiotin synthetase BioD</fullName>
        <ecNumber evidence="2">6.3.3.3</ecNumber>
    </recommendedName>
    <alternativeName>
        <fullName evidence="2">DTB synthetase</fullName>
        <shortName evidence="2">DTBS</shortName>
    </alternativeName>
    <alternativeName>
        <fullName evidence="2">Dethiobiotin synthase</fullName>
    </alternativeName>
</protein>
<organism evidence="3 4">
    <name type="scientific">Reinekea marina</name>
    <dbReference type="NCBI Taxonomy" id="1310421"/>
    <lineage>
        <taxon>Bacteria</taxon>
        <taxon>Pseudomonadati</taxon>
        <taxon>Pseudomonadota</taxon>
        <taxon>Gammaproteobacteria</taxon>
        <taxon>Oceanospirillales</taxon>
        <taxon>Saccharospirillaceae</taxon>
        <taxon>Reinekea</taxon>
    </lineage>
</organism>
<comment type="cofactor">
    <cofactor evidence="2">
        <name>Mg(2+)</name>
        <dbReference type="ChEBI" id="CHEBI:18420"/>
    </cofactor>
</comment>
<dbReference type="InterPro" id="IPR004472">
    <property type="entry name" value="DTB_synth_BioD"/>
</dbReference>
<keyword evidence="2 3" id="KW-0436">Ligase</keyword>
<dbReference type="CDD" id="cd03109">
    <property type="entry name" value="DTBS"/>
    <property type="match status" value="1"/>
</dbReference>
<comment type="subcellular location">
    <subcellularLocation>
        <location evidence="2">Cytoplasm</location>
    </subcellularLocation>
</comment>
<gene>
    <name evidence="2 3" type="primary">bioD</name>
    <name evidence="3" type="ORF">ACFOND_09900</name>
</gene>
<evidence type="ECO:0000313" key="3">
    <source>
        <dbReference type="EMBL" id="MFC3701952.1"/>
    </source>
</evidence>
<feature type="binding site" evidence="2">
    <location>
        <position position="55"/>
    </location>
    <ligand>
        <name>Mg(2+)</name>
        <dbReference type="ChEBI" id="CHEBI:18420"/>
    </ligand>
</feature>
<keyword evidence="4" id="KW-1185">Reference proteome</keyword>
<keyword evidence="2" id="KW-0963">Cytoplasm</keyword>
<dbReference type="NCBIfam" id="TIGR00347">
    <property type="entry name" value="bioD"/>
    <property type="match status" value="1"/>
</dbReference>
<reference evidence="4" key="1">
    <citation type="journal article" date="2019" name="Int. J. Syst. Evol. Microbiol.">
        <title>The Global Catalogue of Microorganisms (GCM) 10K type strain sequencing project: providing services to taxonomists for standard genome sequencing and annotation.</title>
        <authorList>
            <consortium name="The Broad Institute Genomics Platform"/>
            <consortium name="The Broad Institute Genome Sequencing Center for Infectious Disease"/>
            <person name="Wu L."/>
            <person name="Ma J."/>
        </authorList>
    </citation>
    <scope>NUCLEOTIDE SEQUENCE [LARGE SCALE GENOMIC DNA]</scope>
    <source>
        <strain evidence="4">CECT 8288</strain>
    </source>
</reference>
<comment type="caution">
    <text evidence="3">The sequence shown here is derived from an EMBL/GenBank/DDBJ whole genome shotgun (WGS) entry which is preliminary data.</text>
</comment>
<evidence type="ECO:0000256" key="1">
    <source>
        <dbReference type="ARBA" id="ARBA00022756"/>
    </source>
</evidence>
<keyword evidence="1 2" id="KW-0093">Biotin biosynthesis</keyword>
<comment type="subunit">
    <text evidence="2">Homodimer.</text>
</comment>